<dbReference type="InParanoid" id="A0A251TXR6"/>
<organism evidence="1 2">
    <name type="scientific">Helianthus annuus</name>
    <name type="common">Common sunflower</name>
    <dbReference type="NCBI Taxonomy" id="4232"/>
    <lineage>
        <taxon>Eukaryota</taxon>
        <taxon>Viridiplantae</taxon>
        <taxon>Streptophyta</taxon>
        <taxon>Embryophyta</taxon>
        <taxon>Tracheophyta</taxon>
        <taxon>Spermatophyta</taxon>
        <taxon>Magnoliopsida</taxon>
        <taxon>eudicotyledons</taxon>
        <taxon>Gunneridae</taxon>
        <taxon>Pentapetalae</taxon>
        <taxon>asterids</taxon>
        <taxon>campanulids</taxon>
        <taxon>Asterales</taxon>
        <taxon>Asteraceae</taxon>
        <taxon>Asteroideae</taxon>
        <taxon>Heliantheae alliance</taxon>
        <taxon>Heliantheae</taxon>
        <taxon>Helianthus</taxon>
    </lineage>
</organism>
<proteinExistence type="predicted"/>
<name>A0A251TXR6_HELAN</name>
<dbReference type="Proteomes" id="UP000215914">
    <property type="component" value="Chromosome 9"/>
</dbReference>
<keyword evidence="2" id="KW-1185">Reference proteome</keyword>
<accession>A0A251TXR6</accession>
<gene>
    <name evidence="1" type="ORF">HannXRQ_Chr09g0261531</name>
</gene>
<dbReference type="EMBL" id="CM007898">
    <property type="protein sequence ID" value="OTG15543.1"/>
    <property type="molecule type" value="Genomic_DNA"/>
</dbReference>
<evidence type="ECO:0000313" key="1">
    <source>
        <dbReference type="EMBL" id="OTG15543.1"/>
    </source>
</evidence>
<reference evidence="2" key="1">
    <citation type="journal article" date="2017" name="Nature">
        <title>The sunflower genome provides insights into oil metabolism, flowering and Asterid evolution.</title>
        <authorList>
            <person name="Badouin H."/>
            <person name="Gouzy J."/>
            <person name="Grassa C.J."/>
            <person name="Murat F."/>
            <person name="Staton S.E."/>
            <person name="Cottret L."/>
            <person name="Lelandais-Briere C."/>
            <person name="Owens G.L."/>
            <person name="Carrere S."/>
            <person name="Mayjonade B."/>
            <person name="Legrand L."/>
            <person name="Gill N."/>
            <person name="Kane N.C."/>
            <person name="Bowers J.E."/>
            <person name="Hubner S."/>
            <person name="Bellec A."/>
            <person name="Berard A."/>
            <person name="Berges H."/>
            <person name="Blanchet N."/>
            <person name="Boniface M.C."/>
            <person name="Brunel D."/>
            <person name="Catrice O."/>
            <person name="Chaidir N."/>
            <person name="Claudel C."/>
            <person name="Donnadieu C."/>
            <person name="Faraut T."/>
            <person name="Fievet G."/>
            <person name="Helmstetter N."/>
            <person name="King M."/>
            <person name="Knapp S.J."/>
            <person name="Lai Z."/>
            <person name="Le Paslier M.C."/>
            <person name="Lippi Y."/>
            <person name="Lorenzon L."/>
            <person name="Mandel J.R."/>
            <person name="Marage G."/>
            <person name="Marchand G."/>
            <person name="Marquand E."/>
            <person name="Bret-Mestries E."/>
            <person name="Morien E."/>
            <person name="Nambeesan S."/>
            <person name="Nguyen T."/>
            <person name="Pegot-Espagnet P."/>
            <person name="Pouilly N."/>
            <person name="Raftis F."/>
            <person name="Sallet E."/>
            <person name="Schiex T."/>
            <person name="Thomas J."/>
            <person name="Vandecasteele C."/>
            <person name="Vares D."/>
            <person name="Vear F."/>
            <person name="Vautrin S."/>
            <person name="Crespi M."/>
            <person name="Mangin B."/>
            <person name="Burke J.M."/>
            <person name="Salse J."/>
            <person name="Munos S."/>
            <person name="Vincourt P."/>
            <person name="Rieseberg L.H."/>
            <person name="Langlade N.B."/>
        </authorList>
    </citation>
    <scope>NUCLEOTIDE SEQUENCE [LARGE SCALE GENOMIC DNA]</scope>
    <source>
        <strain evidence="2">cv. SF193</strain>
    </source>
</reference>
<protein>
    <submittedName>
        <fullName evidence="1">Uncharacterized protein</fullName>
    </submittedName>
</protein>
<dbReference type="AlphaFoldDB" id="A0A251TXR6"/>
<evidence type="ECO:0000313" key="2">
    <source>
        <dbReference type="Proteomes" id="UP000215914"/>
    </source>
</evidence>
<sequence length="57" mass="6628">MAIDVCSLKLGLLMEIIESATSLLHRFIIDNQRQVWLWFTLGFGSKLALQNRCVRYD</sequence>